<comment type="caution">
    <text evidence="1">The sequence shown here is derived from an EMBL/GenBank/DDBJ whole genome shotgun (WGS) entry which is preliminary data.</text>
</comment>
<gene>
    <name evidence="1" type="ORF">BGTH12_LOCUS6632</name>
</gene>
<name>A0A9W4DNW9_BLUGR</name>
<evidence type="ECO:0000313" key="1">
    <source>
        <dbReference type="EMBL" id="CAD6505274.1"/>
    </source>
</evidence>
<reference evidence="1" key="1">
    <citation type="submission" date="2020-10" db="EMBL/GenBank/DDBJ databases">
        <authorList>
            <person name="Muller C M."/>
        </authorList>
    </citation>
    <scope>NUCLEOTIDE SEQUENCE</scope>
    <source>
        <strain evidence="1">THUN-12</strain>
    </source>
</reference>
<sequence length="104" mass="11608">FRVQALYVDVCAKHLVRTSTAFRIIGSPSAPIRAQARHPRAMGPGPRHTDQHVALFTPPLRQSRTSRPIMYGLLKARGFRCYHPLSPLCTTRKDHRSSGCCGGR</sequence>
<proteinExistence type="predicted"/>
<dbReference type="Proteomes" id="UP000683417">
    <property type="component" value="Unassembled WGS sequence"/>
</dbReference>
<accession>A0A9W4DNW9</accession>
<organism evidence="1 2">
    <name type="scientific">Blumeria graminis f. sp. triticale</name>
    <dbReference type="NCBI Taxonomy" id="1689686"/>
    <lineage>
        <taxon>Eukaryota</taxon>
        <taxon>Fungi</taxon>
        <taxon>Dikarya</taxon>
        <taxon>Ascomycota</taxon>
        <taxon>Pezizomycotina</taxon>
        <taxon>Leotiomycetes</taxon>
        <taxon>Erysiphales</taxon>
        <taxon>Erysiphaceae</taxon>
        <taxon>Blumeria</taxon>
    </lineage>
</organism>
<dbReference type="AlphaFoldDB" id="A0A9W4DNW9"/>
<dbReference type="EMBL" id="CAJHIT010000009">
    <property type="protein sequence ID" value="CAD6505274.1"/>
    <property type="molecule type" value="Genomic_DNA"/>
</dbReference>
<evidence type="ECO:0000313" key="2">
    <source>
        <dbReference type="Proteomes" id="UP000683417"/>
    </source>
</evidence>
<protein>
    <submittedName>
        <fullName evidence="1">BgTH12-00766</fullName>
    </submittedName>
</protein>
<feature type="non-terminal residue" evidence="1">
    <location>
        <position position="1"/>
    </location>
</feature>